<reference evidence="1" key="1">
    <citation type="submission" date="2019-11" db="EMBL/GenBank/DDBJ databases">
        <title>Description of new Acetobacter species.</title>
        <authorList>
            <person name="Cleenwerck I."/>
            <person name="Sombolestani A.S."/>
        </authorList>
    </citation>
    <scope>NUCLEOTIDE SEQUENCE</scope>
    <source>
        <strain evidence="1">LMG 1626</strain>
    </source>
</reference>
<dbReference type="EMBL" id="WOTH01000002">
    <property type="protein sequence ID" value="NHO52620.1"/>
    <property type="molecule type" value="Genomic_DNA"/>
</dbReference>
<organism evidence="1 2">
    <name type="scientific">Acetobacter estunensis</name>
    <dbReference type="NCBI Taxonomy" id="104097"/>
    <lineage>
        <taxon>Bacteria</taxon>
        <taxon>Pseudomonadati</taxon>
        <taxon>Pseudomonadota</taxon>
        <taxon>Alphaproteobacteria</taxon>
        <taxon>Acetobacterales</taxon>
        <taxon>Acetobacteraceae</taxon>
        <taxon>Acetobacter</taxon>
    </lineage>
</organism>
<keyword evidence="2" id="KW-1185">Reference proteome</keyword>
<dbReference type="AlphaFoldDB" id="A0A967B4C7"/>
<dbReference type="InterPro" id="IPR018775">
    <property type="entry name" value="RlaP"/>
</dbReference>
<dbReference type="RefSeq" id="WP_166312760.1">
    <property type="nucleotide sequence ID" value="NZ_WOTH01000002.1"/>
</dbReference>
<accession>A0A967B4C7</accession>
<dbReference type="Proteomes" id="UP000597459">
    <property type="component" value="Unassembled WGS sequence"/>
</dbReference>
<protein>
    <recommendedName>
        <fullName evidence="3">Nucleotidyltransferase</fullName>
    </recommendedName>
</protein>
<evidence type="ECO:0000313" key="1">
    <source>
        <dbReference type="EMBL" id="NHO52620.1"/>
    </source>
</evidence>
<comment type="caution">
    <text evidence="1">The sequence shown here is derived from an EMBL/GenBank/DDBJ whole genome shotgun (WGS) entry which is preliminary data.</text>
</comment>
<evidence type="ECO:0008006" key="3">
    <source>
        <dbReference type="Google" id="ProtNLM"/>
    </source>
</evidence>
<dbReference type="Pfam" id="PF10127">
    <property type="entry name" value="RlaP"/>
    <property type="match status" value="1"/>
</dbReference>
<evidence type="ECO:0000313" key="2">
    <source>
        <dbReference type="Proteomes" id="UP000597459"/>
    </source>
</evidence>
<name>A0A967B4C7_9PROT</name>
<gene>
    <name evidence="1" type="ORF">GOB87_01395</name>
</gene>
<sequence length="261" mass="29473">MNGNTKVTPVIRDIVERSLEEIEDSLEARIVLAFESGARGAGTPSQDSPWRIHFVFVHSLDWYLRLTPGADSVDLPVSDDFTLTGWDIGRLVRAMKNENPGATAWLRSAIAWRADEDLLSRLEALQRRSWQPGQEFRRQLDEGVSTVKGWPFGHTILLDQYFTALRATLSARWIADGRGPLPGDFQELCYDMDADLHEEIMKLVQKKAESPLSIPLPPSRHSEVFMEAEQKRLKDLVLPSGVATSAKPFDRLFADTVRRFG</sequence>
<proteinExistence type="predicted"/>